<comment type="caution">
    <text evidence="2">The sequence shown here is derived from an EMBL/GenBank/DDBJ whole genome shotgun (WGS) entry which is preliminary data.</text>
</comment>
<dbReference type="AlphaFoldDB" id="A0A8S0ZZC4"/>
<organism evidence="2 4">
    <name type="scientific">Arctia plantaginis</name>
    <name type="common">Wood tiger moth</name>
    <name type="synonym">Phalaena plantaginis</name>
    <dbReference type="NCBI Taxonomy" id="874455"/>
    <lineage>
        <taxon>Eukaryota</taxon>
        <taxon>Metazoa</taxon>
        <taxon>Ecdysozoa</taxon>
        <taxon>Arthropoda</taxon>
        <taxon>Hexapoda</taxon>
        <taxon>Insecta</taxon>
        <taxon>Pterygota</taxon>
        <taxon>Neoptera</taxon>
        <taxon>Endopterygota</taxon>
        <taxon>Lepidoptera</taxon>
        <taxon>Glossata</taxon>
        <taxon>Ditrysia</taxon>
        <taxon>Noctuoidea</taxon>
        <taxon>Erebidae</taxon>
        <taxon>Arctiinae</taxon>
        <taxon>Arctia</taxon>
    </lineage>
</organism>
<reference evidence="3 4" key="1">
    <citation type="submission" date="2020-04" db="EMBL/GenBank/DDBJ databases">
        <authorList>
            <person name="Wallbank WR R."/>
            <person name="Pardo Diaz C."/>
            <person name="Kozak K."/>
            <person name="Martin S."/>
            <person name="Jiggins C."/>
            <person name="Moest M."/>
            <person name="Warren A I."/>
            <person name="Byers J.R.P. K."/>
            <person name="Montejo-Kovacevich G."/>
            <person name="Yen C E."/>
        </authorList>
    </citation>
    <scope>NUCLEOTIDE SEQUENCE [LARGE SCALE GENOMIC DNA]</scope>
</reference>
<dbReference type="InterPro" id="IPR036910">
    <property type="entry name" value="HMG_box_dom_sf"/>
</dbReference>
<dbReference type="Proteomes" id="UP000494106">
    <property type="component" value="Unassembled WGS sequence"/>
</dbReference>
<dbReference type="Proteomes" id="UP000494256">
    <property type="component" value="Unassembled WGS sequence"/>
</dbReference>
<evidence type="ECO:0000313" key="1">
    <source>
        <dbReference type="EMBL" id="CAB3239945.1"/>
    </source>
</evidence>
<evidence type="ECO:0000313" key="2">
    <source>
        <dbReference type="EMBL" id="CAB3240582.1"/>
    </source>
</evidence>
<dbReference type="EMBL" id="CADEBD010000309">
    <property type="protein sequence ID" value="CAB3240582.1"/>
    <property type="molecule type" value="Genomic_DNA"/>
</dbReference>
<dbReference type="EMBL" id="CADEBC010000503">
    <property type="protein sequence ID" value="CAB3239945.1"/>
    <property type="molecule type" value="Genomic_DNA"/>
</dbReference>
<name>A0A8S0ZZC4_ARCPL</name>
<evidence type="ECO:0000313" key="3">
    <source>
        <dbReference type="Proteomes" id="UP000494106"/>
    </source>
</evidence>
<evidence type="ECO:0000313" key="4">
    <source>
        <dbReference type="Proteomes" id="UP000494256"/>
    </source>
</evidence>
<gene>
    <name evidence="1" type="ORF">APLA_LOCUS8119</name>
    <name evidence="2" type="ORF">APLA_LOCUS9140</name>
</gene>
<accession>A0A8S0ZZC4</accession>
<dbReference type="GO" id="GO:0005634">
    <property type="term" value="C:nucleus"/>
    <property type="evidence" value="ECO:0007669"/>
    <property type="project" value="UniProtKB-ARBA"/>
</dbReference>
<dbReference type="OrthoDB" id="7492301at2759"/>
<keyword evidence="3" id="KW-1185">Reference proteome</keyword>
<dbReference type="SUPFAM" id="SSF47095">
    <property type="entry name" value="HMG-box"/>
    <property type="match status" value="1"/>
</dbReference>
<sequence>MTSKRNRNIAKLPQTPLAFYIKLYCDRKSATKCRYKNNLIEATKSYLSLTESEKQKFAKKLEECKDKNKSRFFEQLKSAKPYLKVKKVSLENIDSTINNTDNRGSEEELSNCSYKRRLSVTPPLETNCKINISNQRINSEEPTINFSELEQDQNILEADPENDELQSQSLIEPIPPSIKTGHQLFYLLNAPEEGGNVSWTSLPQFEKNRYSRAVSLLKKDYISKYKEYLESLSSKELFEHYYKTVI</sequence>
<protein>
    <submittedName>
        <fullName evidence="2">Uncharacterized protein</fullName>
    </submittedName>
</protein>
<proteinExistence type="predicted"/>